<reference evidence="5" key="1">
    <citation type="journal article" date="2015" name="Nature">
        <title>Complex archaea that bridge the gap between prokaryotes and eukaryotes.</title>
        <authorList>
            <person name="Spang A."/>
            <person name="Saw J.H."/>
            <person name="Jorgensen S.L."/>
            <person name="Zaremba-Niedzwiedzka K."/>
            <person name="Martijn J."/>
            <person name="Lind A.E."/>
            <person name="van Eijk R."/>
            <person name="Schleper C."/>
            <person name="Guy L."/>
            <person name="Ettema T.J."/>
        </authorList>
    </citation>
    <scope>NUCLEOTIDE SEQUENCE</scope>
</reference>
<keyword evidence="3" id="KW-0804">Transcription</keyword>
<evidence type="ECO:0000256" key="1">
    <source>
        <dbReference type="ARBA" id="ARBA00023015"/>
    </source>
</evidence>
<accession>A0A0F8W6I9</accession>
<dbReference type="GO" id="GO:0003677">
    <property type="term" value="F:DNA binding"/>
    <property type="evidence" value="ECO:0007669"/>
    <property type="project" value="UniProtKB-KW"/>
</dbReference>
<dbReference type="InterPro" id="IPR016177">
    <property type="entry name" value="DNA-bd_dom_sf"/>
</dbReference>
<comment type="caution">
    <text evidence="5">The sequence shown here is derived from an EMBL/GenBank/DDBJ whole genome shotgun (WGS) entry which is preliminary data.</text>
</comment>
<keyword evidence="1" id="KW-0805">Transcription regulation</keyword>
<sequence length="144" mass="16797">MKKYRGVSYTHDNYIQAQIKANGKMMYLGIFKTEELAAQAYDEAAAKHHGTKAKLNFTDRLITVRQEQIYRLCSPEFYNLSYKSAGKLLGICAATVCRELKKIKKVCPALFPLYHRPNNRPMYVSLQNSLYYQPWMDDKIIQKF</sequence>
<evidence type="ECO:0000313" key="5">
    <source>
        <dbReference type="EMBL" id="KKK52332.1"/>
    </source>
</evidence>
<dbReference type="PANTHER" id="PTHR31194">
    <property type="entry name" value="SHN SHINE , DNA BINDING / TRANSCRIPTION FACTOR"/>
    <property type="match status" value="1"/>
</dbReference>
<gene>
    <name evidence="5" type="ORF">LCGC14_3105990</name>
</gene>
<evidence type="ECO:0000256" key="3">
    <source>
        <dbReference type="ARBA" id="ARBA00023163"/>
    </source>
</evidence>
<dbReference type="SMART" id="SM00380">
    <property type="entry name" value="AP2"/>
    <property type="match status" value="1"/>
</dbReference>
<evidence type="ECO:0000256" key="2">
    <source>
        <dbReference type="ARBA" id="ARBA00023125"/>
    </source>
</evidence>
<dbReference type="PROSITE" id="PS51032">
    <property type="entry name" value="AP2_ERF"/>
    <property type="match status" value="1"/>
</dbReference>
<name>A0A0F8W6I9_9ZZZZ</name>
<dbReference type="PANTHER" id="PTHR31194:SF189">
    <property type="entry name" value="AP2_ERF DOMAIN-CONTAINING PROTEIN"/>
    <property type="match status" value="1"/>
</dbReference>
<protein>
    <recommendedName>
        <fullName evidence="4">AP2/ERF domain-containing protein</fullName>
    </recommendedName>
</protein>
<dbReference type="SUPFAM" id="SSF54171">
    <property type="entry name" value="DNA-binding domain"/>
    <property type="match status" value="1"/>
</dbReference>
<keyword evidence="2" id="KW-0238">DNA-binding</keyword>
<proteinExistence type="predicted"/>
<dbReference type="InterPro" id="IPR036955">
    <property type="entry name" value="AP2/ERF_dom_sf"/>
</dbReference>
<dbReference type="InterPro" id="IPR001471">
    <property type="entry name" value="AP2/ERF_dom"/>
</dbReference>
<evidence type="ECO:0000259" key="4">
    <source>
        <dbReference type="PROSITE" id="PS51032"/>
    </source>
</evidence>
<feature type="domain" description="AP2/ERF" evidence="4">
    <location>
        <begin position="3"/>
        <end position="58"/>
    </location>
</feature>
<dbReference type="Gene3D" id="3.30.730.10">
    <property type="entry name" value="AP2/ERF domain"/>
    <property type="match status" value="1"/>
</dbReference>
<dbReference type="EMBL" id="LAZR01067073">
    <property type="protein sequence ID" value="KKK52332.1"/>
    <property type="molecule type" value="Genomic_DNA"/>
</dbReference>
<dbReference type="GO" id="GO:0003700">
    <property type="term" value="F:DNA-binding transcription factor activity"/>
    <property type="evidence" value="ECO:0007669"/>
    <property type="project" value="InterPro"/>
</dbReference>
<dbReference type="InterPro" id="IPR050913">
    <property type="entry name" value="AP2/ERF_ERF"/>
</dbReference>
<organism evidence="5">
    <name type="scientific">marine sediment metagenome</name>
    <dbReference type="NCBI Taxonomy" id="412755"/>
    <lineage>
        <taxon>unclassified sequences</taxon>
        <taxon>metagenomes</taxon>
        <taxon>ecological metagenomes</taxon>
    </lineage>
</organism>
<dbReference type="AlphaFoldDB" id="A0A0F8W6I9"/>